<evidence type="ECO:0000313" key="2">
    <source>
        <dbReference type="Proteomes" id="UP000029091"/>
    </source>
</evidence>
<name>A0A087DRR0_BIFAD</name>
<organism evidence="1 2">
    <name type="scientific">Bifidobacterium adolescentis JCM 15918</name>
    <dbReference type="NCBI Taxonomy" id="1437612"/>
    <lineage>
        <taxon>Bacteria</taxon>
        <taxon>Bacillati</taxon>
        <taxon>Actinomycetota</taxon>
        <taxon>Actinomycetes</taxon>
        <taxon>Bifidobacteriales</taxon>
        <taxon>Bifidobacteriaceae</taxon>
        <taxon>Bifidobacterium</taxon>
    </lineage>
</organism>
<proteinExistence type="predicted"/>
<dbReference type="Gene3D" id="6.10.140.1630">
    <property type="match status" value="1"/>
</dbReference>
<dbReference type="RefSeq" id="WP_033499784.1">
    <property type="nucleotide sequence ID" value="NZ_JDUX01000005.1"/>
</dbReference>
<dbReference type="EMBL" id="JGZQ01000003">
    <property type="protein sequence ID" value="KFI98210.1"/>
    <property type="molecule type" value="Genomic_DNA"/>
</dbReference>
<protein>
    <submittedName>
        <fullName evidence="1">Head fiber domain protein</fullName>
    </submittedName>
</protein>
<comment type="caution">
    <text evidence="1">The sequence shown here is derived from an EMBL/GenBank/DDBJ whole genome shotgun (WGS) entry which is preliminary data.</text>
</comment>
<reference evidence="1 2" key="1">
    <citation type="submission" date="2014-03" db="EMBL/GenBank/DDBJ databases">
        <title>Genomics of Bifidobacteria.</title>
        <authorList>
            <person name="Ventura M."/>
            <person name="Milani C."/>
            <person name="Lugli G.A."/>
        </authorList>
    </citation>
    <scope>NUCLEOTIDE SEQUENCE [LARGE SCALE GENOMIC DNA]</scope>
    <source>
        <strain evidence="2">JCM 15918</strain>
    </source>
</reference>
<dbReference type="Proteomes" id="UP000029091">
    <property type="component" value="Unassembled WGS sequence"/>
</dbReference>
<sequence length="74" mass="7588">MMKESTNGRHENAIPASAVYVPQASGPAKPLDTLLSGMPGKQGAAVKDATSGQELATINALLKSLRDAGIIAKQ</sequence>
<gene>
    <name evidence="1" type="ORF">BSTER_0786</name>
</gene>
<accession>A0A087DRR0</accession>
<dbReference type="AlphaFoldDB" id="A0A087DRR0"/>
<evidence type="ECO:0000313" key="1">
    <source>
        <dbReference type="EMBL" id="KFI98210.1"/>
    </source>
</evidence>